<keyword evidence="4 5" id="KW-0472">Membrane</keyword>
<keyword evidence="1" id="KW-1003">Cell membrane</keyword>
<gene>
    <name evidence="6" type="ORF">SAMN06297468_1920</name>
</gene>
<dbReference type="OrthoDB" id="9811954at2"/>
<accession>A0A1Y6FAD1</accession>
<name>A0A1Y6FAD1_9SPHN</name>
<evidence type="ECO:0000256" key="2">
    <source>
        <dbReference type="ARBA" id="ARBA00022692"/>
    </source>
</evidence>
<evidence type="ECO:0000256" key="1">
    <source>
        <dbReference type="ARBA" id="ARBA00022475"/>
    </source>
</evidence>
<keyword evidence="3 5" id="KW-1133">Transmembrane helix</keyword>
<evidence type="ECO:0000256" key="3">
    <source>
        <dbReference type="ARBA" id="ARBA00022989"/>
    </source>
</evidence>
<keyword evidence="7" id="KW-1185">Reference proteome</keyword>
<proteinExistence type="predicted"/>
<evidence type="ECO:0000256" key="4">
    <source>
        <dbReference type="ARBA" id="ARBA00023136"/>
    </source>
</evidence>
<dbReference type="GO" id="GO:0005886">
    <property type="term" value="C:plasma membrane"/>
    <property type="evidence" value="ECO:0007669"/>
    <property type="project" value="InterPro"/>
</dbReference>
<organism evidence="6 7">
    <name type="scientific">Altererythrobacter xiamenensis</name>
    <dbReference type="NCBI Taxonomy" id="1316679"/>
    <lineage>
        <taxon>Bacteria</taxon>
        <taxon>Pseudomonadati</taxon>
        <taxon>Pseudomonadota</taxon>
        <taxon>Alphaproteobacteria</taxon>
        <taxon>Sphingomonadales</taxon>
        <taxon>Erythrobacteraceae</taxon>
        <taxon>Altererythrobacter</taxon>
    </lineage>
</organism>
<dbReference type="RefSeq" id="WP_086437772.1">
    <property type="nucleotide sequence ID" value="NZ_FXWG01000002.1"/>
</dbReference>
<keyword evidence="2 5" id="KW-0812">Transmembrane</keyword>
<dbReference type="Proteomes" id="UP000194420">
    <property type="component" value="Unassembled WGS sequence"/>
</dbReference>
<dbReference type="InterPro" id="IPR019691">
    <property type="entry name" value="DUF2585"/>
</dbReference>
<dbReference type="EMBL" id="FXWG01000002">
    <property type="protein sequence ID" value="SMQ69732.1"/>
    <property type="molecule type" value="Genomic_DNA"/>
</dbReference>
<dbReference type="Pfam" id="PF10755">
    <property type="entry name" value="DUF2585"/>
    <property type="match status" value="1"/>
</dbReference>
<reference evidence="7" key="1">
    <citation type="submission" date="2017-04" db="EMBL/GenBank/DDBJ databases">
        <authorList>
            <person name="Varghese N."/>
            <person name="Submissions S."/>
        </authorList>
    </citation>
    <scope>NUCLEOTIDE SEQUENCE [LARGE SCALE GENOMIC DNA]</scope>
</reference>
<evidence type="ECO:0000256" key="5">
    <source>
        <dbReference type="SAM" id="Phobius"/>
    </source>
</evidence>
<evidence type="ECO:0000313" key="7">
    <source>
        <dbReference type="Proteomes" id="UP000194420"/>
    </source>
</evidence>
<evidence type="ECO:0000313" key="6">
    <source>
        <dbReference type="EMBL" id="SMQ69732.1"/>
    </source>
</evidence>
<feature type="transmembrane region" description="Helical" evidence="5">
    <location>
        <begin position="60"/>
        <end position="79"/>
    </location>
</feature>
<sequence length="195" mass="21537">MDALKPHRRAWIAAAAIALAALVILLAMGRPPICTCGTVELWYGDINASGNSQHLSDWYTPSHIIHGMIFYALGLLLFGKWGLGSENAGKYSFTLAVFLEAFWEVLENTPFVIDRYRSVTVNWGYSGDSVINSMADIGWMSFGFYLALKLPVRVTIALALIAEIVTALVVRDNLTLNVIMLLYPMDAIAEWQGHA</sequence>
<dbReference type="AlphaFoldDB" id="A0A1Y6FAD1"/>
<protein>
    <submittedName>
        <fullName evidence="6">Uncharacterized protein</fullName>
    </submittedName>
</protein>
<dbReference type="NCBIfam" id="NF002099">
    <property type="entry name" value="PRK00944.1"/>
    <property type="match status" value="1"/>
</dbReference>